<evidence type="ECO:0000313" key="2">
    <source>
        <dbReference type="Proteomes" id="UP001432014"/>
    </source>
</evidence>
<dbReference type="RefSeq" id="WP_329492947.1">
    <property type="nucleotide sequence ID" value="NZ_CP108460.1"/>
</dbReference>
<accession>A0ABZ1W0H4</accession>
<sequence length="256" mass="28367">MTTMGGHYDSEGVIWLNEPVPAGRLTDGPWTVATPEQATLLNPGEALTDAWREAWQVRDSGLVLLPGDSPATVAGLAWQSDDNDLSRRLLFENLDHFAEALPGARAVIWGVGVSYADNFTRYPELFTYTPERGFNVENLQPRTREQDEWLPAAQRRTAVFAERIPAPVVAADVPPPLDTVPEEHRRLVLAEAAALLKARHCSPESLDVVLRLVDHRVCPTCEGWDQTVQSYPDGGGVIRRCRTCNRSGTVPRRHSL</sequence>
<proteinExistence type="predicted"/>
<keyword evidence="2" id="KW-1185">Reference proteome</keyword>
<organism evidence="1 2">
    <name type="scientific">Kitasatospora herbaricolor</name>
    <dbReference type="NCBI Taxonomy" id="68217"/>
    <lineage>
        <taxon>Bacteria</taxon>
        <taxon>Bacillati</taxon>
        <taxon>Actinomycetota</taxon>
        <taxon>Actinomycetes</taxon>
        <taxon>Kitasatosporales</taxon>
        <taxon>Streptomycetaceae</taxon>
        <taxon>Kitasatospora</taxon>
    </lineage>
</organism>
<reference evidence="1 2" key="1">
    <citation type="submission" date="2022-10" db="EMBL/GenBank/DDBJ databases">
        <title>The complete genomes of actinobacterial strains from the NBC collection.</title>
        <authorList>
            <person name="Joergensen T.S."/>
            <person name="Alvarez Arevalo M."/>
            <person name="Sterndorff E.B."/>
            <person name="Faurdal D."/>
            <person name="Vuksanovic O."/>
            <person name="Mourched A.-S."/>
            <person name="Charusanti P."/>
            <person name="Shaw S."/>
            <person name="Blin K."/>
            <person name="Weber T."/>
        </authorList>
    </citation>
    <scope>NUCLEOTIDE SEQUENCE [LARGE SCALE GENOMIC DNA]</scope>
    <source>
        <strain evidence="1 2">NBC_01247</strain>
    </source>
</reference>
<protein>
    <submittedName>
        <fullName evidence="1">Uncharacterized protein</fullName>
    </submittedName>
</protein>
<evidence type="ECO:0000313" key="1">
    <source>
        <dbReference type="EMBL" id="WUS54335.1"/>
    </source>
</evidence>
<gene>
    <name evidence="1" type="ORF">OG469_01725</name>
</gene>
<name>A0ABZ1W0H4_9ACTN</name>
<dbReference type="Proteomes" id="UP001432014">
    <property type="component" value="Chromosome"/>
</dbReference>
<dbReference type="EMBL" id="CP108482">
    <property type="protein sequence ID" value="WUS54335.1"/>
    <property type="molecule type" value="Genomic_DNA"/>
</dbReference>